<dbReference type="Proteomes" id="UP000186817">
    <property type="component" value="Unassembled WGS sequence"/>
</dbReference>
<dbReference type="Gene3D" id="1.25.40.10">
    <property type="entry name" value="Tetratricopeptide repeat domain"/>
    <property type="match status" value="1"/>
</dbReference>
<comment type="caution">
    <text evidence="1">The sequence shown here is derived from an EMBL/GenBank/DDBJ whole genome shotgun (WGS) entry which is preliminary data.</text>
</comment>
<protein>
    <submittedName>
        <fullName evidence="1">Uncharacterized protein</fullName>
    </submittedName>
</protein>
<keyword evidence="2" id="KW-1185">Reference proteome</keyword>
<organism evidence="1 2">
    <name type="scientific">Symbiodinium microadriaticum</name>
    <name type="common">Dinoflagellate</name>
    <name type="synonym">Zooxanthella microadriatica</name>
    <dbReference type="NCBI Taxonomy" id="2951"/>
    <lineage>
        <taxon>Eukaryota</taxon>
        <taxon>Sar</taxon>
        <taxon>Alveolata</taxon>
        <taxon>Dinophyceae</taxon>
        <taxon>Suessiales</taxon>
        <taxon>Symbiodiniaceae</taxon>
        <taxon>Symbiodinium</taxon>
    </lineage>
</organism>
<accession>A0A1Q9EXR3</accession>
<proteinExistence type="predicted"/>
<evidence type="ECO:0000313" key="2">
    <source>
        <dbReference type="Proteomes" id="UP000186817"/>
    </source>
</evidence>
<name>A0A1Q9EXR3_SYMMI</name>
<sequence>MVVSADYWQYQHDDCDGIEEHGITEISTVRGIGFPAKEKLQSASLPEPSFDRTTFNSAITACIDGKTWNVALWMFGSLVKESLKPDHVTFTGAACACAIGGAWTSTLELLSLLPPPMRPRAAGSRLAELTRGISKYWPGEEDDARSAQNLRTLGVHKEFMRLRKERTALANHSAA</sequence>
<dbReference type="OrthoDB" id="10653966at2759"/>
<evidence type="ECO:0000313" key="1">
    <source>
        <dbReference type="EMBL" id="OLQ12175.1"/>
    </source>
</evidence>
<dbReference type="EMBL" id="LSRX01000048">
    <property type="protein sequence ID" value="OLQ12175.1"/>
    <property type="molecule type" value="Genomic_DNA"/>
</dbReference>
<dbReference type="InterPro" id="IPR011990">
    <property type="entry name" value="TPR-like_helical_dom_sf"/>
</dbReference>
<reference evidence="1 2" key="1">
    <citation type="submission" date="2016-02" db="EMBL/GenBank/DDBJ databases">
        <title>Genome analysis of coral dinoflagellate symbionts highlights evolutionary adaptations to a symbiotic lifestyle.</title>
        <authorList>
            <person name="Aranda M."/>
            <person name="Li Y."/>
            <person name="Liew Y.J."/>
            <person name="Baumgarten S."/>
            <person name="Simakov O."/>
            <person name="Wilson M."/>
            <person name="Piel J."/>
            <person name="Ashoor H."/>
            <person name="Bougouffa S."/>
            <person name="Bajic V.B."/>
            <person name="Ryu T."/>
            <person name="Ravasi T."/>
            <person name="Bayer T."/>
            <person name="Micklem G."/>
            <person name="Kim H."/>
            <person name="Bhak J."/>
            <person name="Lajeunesse T.C."/>
            <person name="Voolstra C.R."/>
        </authorList>
    </citation>
    <scope>NUCLEOTIDE SEQUENCE [LARGE SCALE GENOMIC DNA]</scope>
    <source>
        <strain evidence="1 2">CCMP2467</strain>
    </source>
</reference>
<gene>
    <name evidence="1" type="ORF">AK812_SmicGene3929</name>
</gene>
<dbReference type="AlphaFoldDB" id="A0A1Q9EXR3"/>